<feature type="binding site" evidence="9">
    <location>
        <position position="99"/>
    </location>
    <ligand>
        <name>5-phospho-alpha-D-ribose 1-diphosphate</name>
        <dbReference type="ChEBI" id="CHEBI:58017"/>
        <note>ligand shared between dimeric partners</note>
    </ligand>
</feature>
<dbReference type="HAMAP" id="MF_01208">
    <property type="entry name" value="PyrE"/>
    <property type="match status" value="1"/>
</dbReference>
<dbReference type="EC" id="2.4.2.10" evidence="5 9"/>
<keyword evidence="12" id="KW-1185">Reference proteome</keyword>
<evidence type="ECO:0000256" key="2">
    <source>
        <dbReference type="ARBA" id="ARBA00004889"/>
    </source>
</evidence>
<comment type="similarity">
    <text evidence="3 9">Belongs to the purine/pyrimidine phosphoribosyltransferase family. PyrE subfamily.</text>
</comment>
<name>S3DZS0_9GAMM</name>
<dbReference type="eggNOG" id="COG0461">
    <property type="taxonomic scope" value="Bacteria"/>
</dbReference>
<dbReference type="GO" id="GO:0004588">
    <property type="term" value="F:orotate phosphoribosyltransferase activity"/>
    <property type="evidence" value="ECO:0007669"/>
    <property type="project" value="UniProtKB-UniRule"/>
</dbReference>
<dbReference type="GO" id="GO:0005737">
    <property type="term" value="C:cytoplasm"/>
    <property type="evidence" value="ECO:0007669"/>
    <property type="project" value="TreeGrafter"/>
</dbReference>
<reference evidence="11 12" key="1">
    <citation type="journal article" date="2014" name="Environ. Microbiol.">
        <title>Genomic signatures of obligate host dependence in the luminous bacterial symbiont of a vertebrate.</title>
        <authorList>
            <person name="Hendry T.A."/>
            <person name="de Wet J.R."/>
            <person name="Dunlap P.V."/>
        </authorList>
    </citation>
    <scope>NUCLEOTIDE SEQUENCE [LARGE SCALE GENOMIC DNA]</scope>
    <source>
        <strain evidence="11 12">Akat1</strain>
    </source>
</reference>
<dbReference type="InterPro" id="IPR004467">
    <property type="entry name" value="Or_phspho_trans_dom"/>
</dbReference>
<keyword evidence="8 9" id="KW-0665">Pyrimidine biosynthesis</keyword>
<feature type="domain" description="Phosphoribosyltransferase" evidence="10">
    <location>
        <begin position="51"/>
        <end position="171"/>
    </location>
</feature>
<dbReference type="CDD" id="cd06223">
    <property type="entry name" value="PRTases_typeI"/>
    <property type="match status" value="1"/>
</dbReference>
<dbReference type="AlphaFoldDB" id="S3DZS0"/>
<comment type="catalytic activity">
    <reaction evidence="9">
        <text>orotidine 5'-phosphate + diphosphate = orotate + 5-phospho-alpha-D-ribose 1-diphosphate</text>
        <dbReference type="Rhea" id="RHEA:10380"/>
        <dbReference type="ChEBI" id="CHEBI:30839"/>
        <dbReference type="ChEBI" id="CHEBI:33019"/>
        <dbReference type="ChEBI" id="CHEBI:57538"/>
        <dbReference type="ChEBI" id="CHEBI:58017"/>
        <dbReference type="EC" id="2.4.2.10"/>
    </reaction>
</comment>
<organism evidence="11 12">
    <name type="scientific">Candidatus Photodesmus katoptron Akat1</name>
    <dbReference type="NCBI Taxonomy" id="1236703"/>
    <lineage>
        <taxon>Bacteria</taxon>
        <taxon>Pseudomonadati</taxon>
        <taxon>Pseudomonadota</taxon>
        <taxon>Gammaproteobacteria</taxon>
        <taxon>Vibrionales</taxon>
        <taxon>Vibrionaceae</taxon>
        <taxon>Candidatus Photodesmus</taxon>
    </lineage>
</organism>
<dbReference type="InterPro" id="IPR000836">
    <property type="entry name" value="PRTase_dom"/>
</dbReference>
<accession>S3DZS0</accession>
<dbReference type="UniPathway" id="UPA00070">
    <property type="reaction ID" value="UER00119"/>
</dbReference>
<evidence type="ECO:0000256" key="9">
    <source>
        <dbReference type="HAMAP-Rule" id="MF_01208"/>
    </source>
</evidence>
<comment type="caution">
    <text evidence="11">The sequence shown here is derived from an EMBL/GenBank/DDBJ whole genome shotgun (WGS) entry which is preliminary data.</text>
</comment>
<feature type="binding site" description="in other chain" evidence="9">
    <location>
        <position position="100"/>
    </location>
    <ligand>
        <name>5-phospho-alpha-D-ribose 1-diphosphate</name>
        <dbReference type="ChEBI" id="CHEBI:58017"/>
        <note>ligand shared between dimeric partners</note>
    </ligand>
</feature>
<dbReference type="Pfam" id="PF00156">
    <property type="entry name" value="Pribosyltran"/>
    <property type="match status" value="1"/>
</dbReference>
<evidence type="ECO:0000313" key="12">
    <source>
        <dbReference type="Proteomes" id="UP000053688"/>
    </source>
</evidence>
<evidence type="ECO:0000256" key="3">
    <source>
        <dbReference type="ARBA" id="ARBA00006340"/>
    </source>
</evidence>
<sequence length="214" mass="24151">MKKYQFEFIELVIEMGVLRFGNFFLKSGRKSPYFFNSGLFNTGYSLVRLGRFYADALVHSGIKFDILFGAAYKGIPIVTSTAISLADSYGINTNYCFNRKEEKTYAEGGNLIGGKIKGRVILLDDVVTSGSAIRKSMEIVQANNSSTVGILIALDRQEKGDNKYSAIDEIQKDFDCPIISIIKLIDILTYLKDKEIFKVHFRSLQKYYSTHVVE</sequence>
<feature type="binding site" evidence="9">
    <location>
        <position position="103"/>
    </location>
    <ligand>
        <name>5-phospho-alpha-D-ribose 1-diphosphate</name>
        <dbReference type="ChEBI" id="CHEBI:58017"/>
        <note>ligand shared between dimeric partners</note>
    </ligand>
</feature>
<dbReference type="GO" id="GO:0006207">
    <property type="term" value="P:'de novo' pyrimidine nucleobase biosynthetic process"/>
    <property type="evidence" value="ECO:0007669"/>
    <property type="project" value="TreeGrafter"/>
</dbReference>
<comment type="pathway">
    <text evidence="2 9">Pyrimidine metabolism; UMP biosynthesis via de novo pathway; UMP from orotate: step 1/2.</text>
</comment>
<dbReference type="SUPFAM" id="SSF53271">
    <property type="entry name" value="PRTase-like"/>
    <property type="match status" value="1"/>
</dbReference>
<dbReference type="GO" id="GO:0046132">
    <property type="term" value="P:pyrimidine ribonucleoside biosynthetic process"/>
    <property type="evidence" value="ECO:0007669"/>
    <property type="project" value="TreeGrafter"/>
</dbReference>
<dbReference type="GO" id="GO:0000287">
    <property type="term" value="F:magnesium ion binding"/>
    <property type="evidence" value="ECO:0007669"/>
    <property type="project" value="UniProtKB-UniRule"/>
</dbReference>
<gene>
    <name evidence="9" type="primary">pyrE</name>
    <name evidence="11" type="ORF">O1U_0764</name>
</gene>
<dbReference type="InterPro" id="IPR029057">
    <property type="entry name" value="PRTase-like"/>
</dbReference>
<dbReference type="Gene3D" id="3.40.50.2020">
    <property type="match status" value="1"/>
</dbReference>
<dbReference type="Proteomes" id="UP000053688">
    <property type="component" value="Unassembled WGS sequence"/>
</dbReference>
<feature type="binding site" description="in other chain" evidence="9">
    <location>
        <begin position="124"/>
        <end position="132"/>
    </location>
    <ligand>
        <name>5-phospho-alpha-D-ribose 1-diphosphate</name>
        <dbReference type="ChEBI" id="CHEBI:58017"/>
        <note>ligand shared between dimeric partners</note>
    </ligand>
</feature>
<dbReference type="InterPro" id="IPR023031">
    <property type="entry name" value="OPRT"/>
</dbReference>
<evidence type="ECO:0000313" key="11">
    <source>
        <dbReference type="EMBL" id="EPE37461.1"/>
    </source>
</evidence>
<comment type="caution">
    <text evidence="9">Lacks conserved residue(s) required for the propagation of feature annotation.</text>
</comment>
<dbReference type="STRING" id="28176.CF66_3011"/>
<evidence type="ECO:0000259" key="10">
    <source>
        <dbReference type="Pfam" id="PF00156"/>
    </source>
</evidence>
<evidence type="ECO:0000256" key="8">
    <source>
        <dbReference type="ARBA" id="ARBA00022975"/>
    </source>
</evidence>
<keyword evidence="6 9" id="KW-0328">Glycosyltransferase</keyword>
<dbReference type="EMBL" id="AMSD01000002">
    <property type="protein sequence ID" value="EPE37461.1"/>
    <property type="molecule type" value="Genomic_DNA"/>
</dbReference>
<comment type="subunit">
    <text evidence="4 9">Homodimer.</text>
</comment>
<dbReference type="FunFam" id="3.40.50.2020:FF:000008">
    <property type="entry name" value="Orotate phosphoribosyltransferase"/>
    <property type="match status" value="1"/>
</dbReference>
<evidence type="ECO:0000256" key="7">
    <source>
        <dbReference type="ARBA" id="ARBA00022679"/>
    </source>
</evidence>
<dbReference type="PATRIC" id="fig|1236703.3.peg.792"/>
<dbReference type="PANTHER" id="PTHR46683">
    <property type="entry name" value="OROTATE PHOSPHORIBOSYLTRANSFERASE 1-RELATED"/>
    <property type="match status" value="1"/>
</dbReference>
<feature type="binding site" evidence="9">
    <location>
        <position position="128"/>
    </location>
    <ligand>
        <name>orotate</name>
        <dbReference type="ChEBI" id="CHEBI:30839"/>
    </ligand>
</feature>
<dbReference type="RefSeq" id="WP_016504093.1">
    <property type="nucleotide sequence ID" value="NZ_AMSD01000002.1"/>
</dbReference>
<feature type="binding site" evidence="9">
    <location>
        <begin position="34"/>
        <end position="35"/>
    </location>
    <ligand>
        <name>orotate</name>
        <dbReference type="ChEBI" id="CHEBI:30839"/>
    </ligand>
</feature>
<feature type="binding site" description="in other chain" evidence="9">
    <location>
        <position position="26"/>
    </location>
    <ligand>
        <name>5-phospho-alpha-D-ribose 1-diphosphate</name>
        <dbReference type="ChEBI" id="CHEBI:58017"/>
        <note>ligand shared between dimeric partners</note>
    </ligand>
</feature>
<keyword evidence="9" id="KW-0460">Magnesium</keyword>
<evidence type="ECO:0000256" key="1">
    <source>
        <dbReference type="ARBA" id="ARBA00003769"/>
    </source>
</evidence>
<proteinExistence type="inferred from homology"/>
<dbReference type="GO" id="GO:0044205">
    <property type="term" value="P:'de novo' UMP biosynthetic process"/>
    <property type="evidence" value="ECO:0007669"/>
    <property type="project" value="UniProtKB-UniRule"/>
</dbReference>
<feature type="binding site" evidence="9">
    <location>
        <position position="156"/>
    </location>
    <ligand>
        <name>orotate</name>
        <dbReference type="ChEBI" id="CHEBI:30839"/>
    </ligand>
</feature>
<feature type="binding site" description="in other chain" evidence="9">
    <location>
        <begin position="72"/>
        <end position="73"/>
    </location>
    <ligand>
        <name>5-phospho-alpha-D-ribose 1-diphosphate</name>
        <dbReference type="ChEBI" id="CHEBI:58017"/>
        <note>ligand shared between dimeric partners</note>
    </ligand>
</feature>
<dbReference type="NCBIfam" id="TIGR00336">
    <property type="entry name" value="pyrE"/>
    <property type="match status" value="1"/>
</dbReference>
<protein>
    <recommendedName>
        <fullName evidence="5 9">Orotate phosphoribosyltransferase</fullName>
        <shortName evidence="9">OPRT</shortName>
        <shortName evidence="9">OPRTase</shortName>
        <ecNumber evidence="5 9">2.4.2.10</ecNumber>
    </recommendedName>
</protein>
<evidence type="ECO:0000256" key="4">
    <source>
        <dbReference type="ARBA" id="ARBA00011738"/>
    </source>
</evidence>
<dbReference type="PANTHER" id="PTHR46683:SF1">
    <property type="entry name" value="OROTATE PHOSPHORIBOSYLTRANSFERASE 1-RELATED"/>
    <property type="match status" value="1"/>
</dbReference>
<evidence type="ECO:0000256" key="5">
    <source>
        <dbReference type="ARBA" id="ARBA00011971"/>
    </source>
</evidence>
<comment type="cofactor">
    <cofactor evidence="9">
        <name>Mg(2+)</name>
        <dbReference type="ChEBI" id="CHEBI:18420"/>
    </cofactor>
</comment>
<keyword evidence="7 9" id="KW-0808">Transferase</keyword>
<evidence type="ECO:0000256" key="6">
    <source>
        <dbReference type="ARBA" id="ARBA00022676"/>
    </source>
</evidence>
<comment type="function">
    <text evidence="1 9">Catalyzes the transfer of a ribosyl phosphate group from 5-phosphoribose 1-diphosphate to orotate, leading to the formation of orotidine monophosphate (OMP).</text>
</comment>